<dbReference type="SUPFAM" id="SSF52540">
    <property type="entry name" value="P-loop containing nucleoside triphosphate hydrolases"/>
    <property type="match status" value="1"/>
</dbReference>
<dbReference type="Gene3D" id="3.40.50.300">
    <property type="entry name" value="P-loop containing nucleotide triphosphate hydrolases"/>
    <property type="match status" value="1"/>
</dbReference>
<evidence type="ECO:0000313" key="1">
    <source>
        <dbReference type="EMBL" id="QHS96057.1"/>
    </source>
</evidence>
<organism evidence="1">
    <name type="scientific">viral metagenome</name>
    <dbReference type="NCBI Taxonomy" id="1070528"/>
    <lineage>
        <taxon>unclassified sequences</taxon>
        <taxon>metagenomes</taxon>
        <taxon>organismal metagenomes</taxon>
    </lineage>
</organism>
<dbReference type="GO" id="GO:0008146">
    <property type="term" value="F:sulfotransferase activity"/>
    <property type="evidence" value="ECO:0007669"/>
    <property type="project" value="InterPro"/>
</dbReference>
<dbReference type="AlphaFoldDB" id="A0A6C0BUQ3"/>
<dbReference type="GO" id="GO:0016020">
    <property type="term" value="C:membrane"/>
    <property type="evidence" value="ECO:0007669"/>
    <property type="project" value="InterPro"/>
</dbReference>
<proteinExistence type="predicted"/>
<dbReference type="InterPro" id="IPR005331">
    <property type="entry name" value="Sulfotransferase"/>
</dbReference>
<dbReference type="EMBL" id="MN739262">
    <property type="protein sequence ID" value="QHS96057.1"/>
    <property type="molecule type" value="Genomic_DNA"/>
</dbReference>
<dbReference type="Pfam" id="PF03567">
    <property type="entry name" value="Sulfotransfer_2"/>
    <property type="match status" value="1"/>
</dbReference>
<protein>
    <recommendedName>
        <fullName evidence="2">Sulfotransferase domain-containing protein</fullName>
    </recommendedName>
</protein>
<sequence>MNYTFIHPTKTGGTACEIYFEKYYSNYIKGKGHFTRCTNDNNPIIIIRDVIERFISMYKYWKYGPIDTIFKKNNDELEKNKKYNINDFITMIKNNDTQQLFNKTTWDKHFFQQHYWINNTEYNNIIIIKYDKNLNKKINKLITLIHIPNKNIPLPIINTSKENDENIILTNENFTFIKNYFKDDYDFIEKINNNPELFKLVL</sequence>
<dbReference type="InterPro" id="IPR027417">
    <property type="entry name" value="P-loop_NTPase"/>
</dbReference>
<reference evidence="1" key="1">
    <citation type="journal article" date="2020" name="Nature">
        <title>Giant virus diversity and host interactions through global metagenomics.</title>
        <authorList>
            <person name="Schulz F."/>
            <person name="Roux S."/>
            <person name="Paez-Espino D."/>
            <person name="Jungbluth S."/>
            <person name="Walsh D.A."/>
            <person name="Denef V.J."/>
            <person name="McMahon K.D."/>
            <person name="Konstantinidis K.T."/>
            <person name="Eloe-Fadrosh E.A."/>
            <person name="Kyrpides N.C."/>
            <person name="Woyke T."/>
        </authorList>
    </citation>
    <scope>NUCLEOTIDE SEQUENCE</scope>
    <source>
        <strain evidence="1">GVMAG-M-3300019093-7</strain>
    </source>
</reference>
<evidence type="ECO:0008006" key="2">
    <source>
        <dbReference type="Google" id="ProtNLM"/>
    </source>
</evidence>
<name>A0A6C0BUQ3_9ZZZZ</name>
<accession>A0A6C0BUQ3</accession>